<evidence type="ECO:0000313" key="7">
    <source>
        <dbReference type="EMBL" id="GLJ76312.1"/>
    </source>
</evidence>
<gene>
    <name evidence="7" type="ORF">GCM10017584_18860</name>
</gene>
<dbReference type="RefSeq" id="WP_271176970.1">
    <property type="nucleotide sequence ID" value="NZ_BAAAJO010000005.1"/>
</dbReference>
<evidence type="ECO:0000256" key="6">
    <source>
        <dbReference type="ARBA" id="ARBA00023014"/>
    </source>
</evidence>
<dbReference type="InterPro" id="IPR013785">
    <property type="entry name" value="Aldolase_TIM"/>
</dbReference>
<keyword evidence="4" id="KW-0479">Metal-binding</keyword>
<dbReference type="PANTHER" id="PTHR30352:SF2">
    <property type="entry name" value="ANAEROBIC RIBONUCLEOSIDE-TRIPHOSPHATE REDUCTASE-ACTIVATING PROTEIN"/>
    <property type="match status" value="1"/>
</dbReference>
<organism evidence="7 8">
    <name type="scientific">Leifsonia poae</name>
    <dbReference type="NCBI Taxonomy" id="110933"/>
    <lineage>
        <taxon>Bacteria</taxon>
        <taxon>Bacillati</taxon>
        <taxon>Actinomycetota</taxon>
        <taxon>Actinomycetes</taxon>
        <taxon>Micrococcales</taxon>
        <taxon>Microbacteriaceae</taxon>
        <taxon>Leifsonia</taxon>
    </lineage>
</organism>
<dbReference type="EMBL" id="BSEN01000006">
    <property type="protein sequence ID" value="GLJ76312.1"/>
    <property type="molecule type" value="Genomic_DNA"/>
</dbReference>
<evidence type="ECO:0000256" key="1">
    <source>
        <dbReference type="ARBA" id="ARBA00001966"/>
    </source>
</evidence>
<keyword evidence="3" id="KW-0949">S-adenosyl-L-methionine</keyword>
<evidence type="ECO:0000256" key="3">
    <source>
        <dbReference type="ARBA" id="ARBA00022691"/>
    </source>
</evidence>
<proteinExistence type="predicted"/>
<keyword evidence="8" id="KW-1185">Reference proteome</keyword>
<sequence>MVRVPEPGRWRSEKVSHGYVADYKPFVMVDGQGVRCSLYVSGCLFGCEGCYNEAAWSFRYGRPYDDELEERILVDLAHEAVQGLTLMGGEPFLNTRVCLRLLHRVRERFGRSRDVWCWSGYTFEQLLAEGAAGRADTLALLDGLDVLVDGPFLIERRDLSLAFRGSTNQRVLDVPASLAARRPIVWAGASDARRSDADAGSSPSDLAPTVSHADRVARRALL</sequence>
<dbReference type="InterPro" id="IPR058240">
    <property type="entry name" value="rSAM_sf"/>
</dbReference>
<dbReference type="SFLD" id="SFLDG01063">
    <property type="entry name" value="activating_enzymes__group_1"/>
    <property type="match status" value="1"/>
</dbReference>
<evidence type="ECO:0000313" key="8">
    <source>
        <dbReference type="Proteomes" id="UP001142372"/>
    </source>
</evidence>
<dbReference type="GO" id="GO:0043365">
    <property type="term" value="F:[formate-C-acetyltransferase]-activating enzyme activity"/>
    <property type="evidence" value="ECO:0007669"/>
    <property type="project" value="InterPro"/>
</dbReference>
<comment type="caution">
    <text evidence="7">The sequence shown here is derived from an EMBL/GenBank/DDBJ whole genome shotgun (WGS) entry which is preliminary data.</text>
</comment>
<keyword evidence="6" id="KW-0411">Iron-sulfur</keyword>
<name>A0A9W6H9P6_9MICO</name>
<keyword evidence="2" id="KW-0004">4Fe-4S</keyword>
<dbReference type="GO" id="GO:0046872">
    <property type="term" value="F:metal ion binding"/>
    <property type="evidence" value="ECO:0007669"/>
    <property type="project" value="UniProtKB-KW"/>
</dbReference>
<dbReference type="SFLD" id="SFLDF00299">
    <property type="entry name" value="anaerobic_ribonucleoside-triph"/>
    <property type="match status" value="1"/>
</dbReference>
<dbReference type="InterPro" id="IPR007197">
    <property type="entry name" value="rSAM"/>
</dbReference>
<dbReference type="SFLD" id="SFLDG01066">
    <property type="entry name" value="organic_radical-activating_enz"/>
    <property type="match status" value="1"/>
</dbReference>
<evidence type="ECO:0000256" key="2">
    <source>
        <dbReference type="ARBA" id="ARBA00022485"/>
    </source>
</evidence>
<dbReference type="Proteomes" id="UP001142372">
    <property type="component" value="Unassembled WGS sequence"/>
</dbReference>
<evidence type="ECO:0000256" key="4">
    <source>
        <dbReference type="ARBA" id="ARBA00022723"/>
    </source>
</evidence>
<reference evidence="7" key="2">
    <citation type="submission" date="2023-01" db="EMBL/GenBank/DDBJ databases">
        <authorList>
            <person name="Sun Q."/>
            <person name="Evtushenko L."/>
        </authorList>
    </citation>
    <scope>NUCLEOTIDE SEQUENCE</scope>
    <source>
        <strain evidence="7">VKM Ac-1401</strain>
    </source>
</reference>
<protein>
    <submittedName>
        <fullName evidence="7">Anaerobic ribonucleoside-triphosphate reductase activating protein</fullName>
    </submittedName>
</protein>
<dbReference type="CDD" id="cd01335">
    <property type="entry name" value="Radical_SAM"/>
    <property type="match status" value="1"/>
</dbReference>
<dbReference type="SUPFAM" id="SSF102114">
    <property type="entry name" value="Radical SAM enzymes"/>
    <property type="match status" value="1"/>
</dbReference>
<dbReference type="InterPro" id="IPR034457">
    <property type="entry name" value="Organic_radical-activating"/>
</dbReference>
<dbReference type="InterPro" id="IPR012837">
    <property type="entry name" value="NrdG"/>
</dbReference>
<keyword evidence="5" id="KW-0408">Iron</keyword>
<dbReference type="NCBIfam" id="TIGR02491">
    <property type="entry name" value="NrdG"/>
    <property type="match status" value="1"/>
</dbReference>
<dbReference type="Gene3D" id="3.20.20.70">
    <property type="entry name" value="Aldolase class I"/>
    <property type="match status" value="1"/>
</dbReference>
<dbReference type="GO" id="GO:0004748">
    <property type="term" value="F:ribonucleoside-diphosphate reductase activity, thioredoxin disulfide as acceptor"/>
    <property type="evidence" value="ECO:0007669"/>
    <property type="project" value="TreeGrafter"/>
</dbReference>
<dbReference type="GO" id="GO:0051539">
    <property type="term" value="F:4 iron, 4 sulfur cluster binding"/>
    <property type="evidence" value="ECO:0007669"/>
    <property type="project" value="UniProtKB-KW"/>
</dbReference>
<dbReference type="PANTHER" id="PTHR30352">
    <property type="entry name" value="PYRUVATE FORMATE-LYASE-ACTIVATING ENZYME"/>
    <property type="match status" value="1"/>
</dbReference>
<reference evidence="7" key="1">
    <citation type="journal article" date="2014" name="Int. J. Syst. Evol. Microbiol.">
        <title>Complete genome sequence of Corynebacterium casei LMG S-19264T (=DSM 44701T), isolated from a smear-ripened cheese.</title>
        <authorList>
            <consortium name="US DOE Joint Genome Institute (JGI-PGF)"/>
            <person name="Walter F."/>
            <person name="Albersmeier A."/>
            <person name="Kalinowski J."/>
            <person name="Ruckert C."/>
        </authorList>
    </citation>
    <scope>NUCLEOTIDE SEQUENCE</scope>
    <source>
        <strain evidence="7">VKM Ac-1401</strain>
    </source>
</reference>
<accession>A0A9W6H9P6</accession>
<comment type="cofactor">
    <cofactor evidence="1">
        <name>[4Fe-4S] cluster</name>
        <dbReference type="ChEBI" id="CHEBI:49883"/>
    </cofactor>
</comment>
<dbReference type="SFLD" id="SFLDS00029">
    <property type="entry name" value="Radical_SAM"/>
    <property type="match status" value="1"/>
</dbReference>
<dbReference type="Pfam" id="PF13353">
    <property type="entry name" value="Fer4_12"/>
    <property type="match status" value="1"/>
</dbReference>
<evidence type="ECO:0000256" key="5">
    <source>
        <dbReference type="ARBA" id="ARBA00023004"/>
    </source>
</evidence>
<dbReference type="AlphaFoldDB" id="A0A9W6H9P6"/>